<protein>
    <recommendedName>
        <fullName evidence="3">HTH HARE-type domain-containing protein</fullName>
    </recommendedName>
</protein>
<dbReference type="AlphaFoldDB" id="A0A6I8NIA5"/>
<name>A0A6I8NIA5_ORNAN</name>
<dbReference type="InterPro" id="IPR024811">
    <property type="entry name" value="ASX/ASX-like"/>
</dbReference>
<feature type="region of interest" description="Disordered" evidence="2">
    <location>
        <begin position="86"/>
        <end position="150"/>
    </location>
</feature>
<dbReference type="PANTHER" id="PTHR13578">
    <property type="entry name" value="ADDITIONAL SEX COMBS LIKE PROTEIN ASXL"/>
    <property type="match status" value="1"/>
</dbReference>
<keyword evidence="5" id="KW-1185">Reference proteome</keyword>
<feature type="domain" description="HTH HARE-type" evidence="3">
    <location>
        <begin position="7"/>
        <end position="81"/>
    </location>
</feature>
<proteinExistence type="predicted"/>
<dbReference type="PANTHER" id="PTHR13578:SF19">
    <property type="entry name" value="POLYCOMB GROUP PROTEIN ASXL1"/>
    <property type="match status" value="1"/>
</dbReference>
<accession>A0A6I8NIA5</accession>
<reference evidence="4" key="1">
    <citation type="submission" date="2025-08" db="UniProtKB">
        <authorList>
            <consortium name="Ensembl"/>
        </authorList>
    </citation>
    <scope>IDENTIFICATION</scope>
    <source>
        <strain evidence="4">Glennie</strain>
    </source>
</reference>
<evidence type="ECO:0000313" key="5">
    <source>
        <dbReference type="Proteomes" id="UP000002279"/>
    </source>
</evidence>
<dbReference type="Ensembl" id="ENSOANT00000059993.1">
    <property type="protein sequence ID" value="ENSOANP00000040424.1"/>
    <property type="gene ID" value="ENSOANG00000049224.1"/>
</dbReference>
<reference evidence="4" key="2">
    <citation type="submission" date="2025-09" db="UniProtKB">
        <authorList>
            <consortium name="Ensembl"/>
        </authorList>
    </citation>
    <scope>IDENTIFICATION</scope>
    <source>
        <strain evidence="4">Glennie</strain>
    </source>
</reference>
<dbReference type="InterPro" id="IPR007759">
    <property type="entry name" value="Asxl_HARE-HTH"/>
</dbReference>
<evidence type="ECO:0000256" key="2">
    <source>
        <dbReference type="SAM" id="MobiDB-lite"/>
    </source>
</evidence>
<feature type="compositionally biased region" description="Pro residues" evidence="2">
    <location>
        <begin position="86"/>
        <end position="95"/>
    </location>
</feature>
<dbReference type="InParanoid" id="A0A6I8NIA5"/>
<evidence type="ECO:0000259" key="3">
    <source>
        <dbReference type="PROSITE" id="PS51913"/>
    </source>
</evidence>
<dbReference type="Bgee" id="ENSOANG00000049224">
    <property type="expression patterns" value="Expressed in testis and 7 other cell types or tissues"/>
</dbReference>
<dbReference type="GeneTree" id="ENSGT00520000055578"/>
<dbReference type="Pfam" id="PF05066">
    <property type="entry name" value="HARE-HTH"/>
    <property type="match status" value="1"/>
</dbReference>
<evidence type="ECO:0000256" key="1">
    <source>
        <dbReference type="ARBA" id="ARBA00023163"/>
    </source>
</evidence>
<organism evidence="4 5">
    <name type="scientific">Ornithorhynchus anatinus</name>
    <name type="common">Duckbill platypus</name>
    <dbReference type="NCBI Taxonomy" id="9258"/>
    <lineage>
        <taxon>Eukaryota</taxon>
        <taxon>Metazoa</taxon>
        <taxon>Chordata</taxon>
        <taxon>Craniata</taxon>
        <taxon>Vertebrata</taxon>
        <taxon>Euteleostomi</taxon>
        <taxon>Mammalia</taxon>
        <taxon>Monotremata</taxon>
        <taxon>Ornithorhynchidae</taxon>
        <taxon>Ornithorhynchus</taxon>
    </lineage>
</organism>
<feature type="compositionally biased region" description="Low complexity" evidence="2">
    <location>
        <begin position="109"/>
        <end position="124"/>
    </location>
</feature>
<dbReference type="Proteomes" id="UP000002279">
    <property type="component" value="Unplaced"/>
</dbReference>
<dbReference type="GO" id="GO:0006355">
    <property type="term" value="P:regulation of DNA-templated transcription"/>
    <property type="evidence" value="ECO:0007669"/>
    <property type="project" value="InterPro"/>
</dbReference>
<dbReference type="PROSITE" id="PS51913">
    <property type="entry name" value="HTH_HARE"/>
    <property type="match status" value="1"/>
</dbReference>
<sequence>RGPVTSLLRASVPSSVLENYSDAPMTPKQILQVIEAEGLKEMSGTSPLACLNAMLHSNSRGGDAPFYKLPGRISLFTLKVRCAPAPFPARSPPPLGTTTAAGVAEPSTGRSHAASASRARGAAPRARERPPRRGRWARPLPASRPAVRRW</sequence>
<keyword evidence="1" id="KW-0804">Transcription</keyword>
<evidence type="ECO:0000313" key="4">
    <source>
        <dbReference type="Ensembl" id="ENSOANP00000040424.1"/>
    </source>
</evidence>